<sequence>MWVLGVLIIALLRILLIVVTVRIRRESLRSFAILREFLGGLIISRLTTIRIGLLGGQFGVIVARV</sequence>
<gene>
    <name evidence="2" type="ORF">APS60_08415</name>
</gene>
<dbReference type="AlphaFoldDB" id="A0AA44U430"/>
<dbReference type="Proteomes" id="UP000223982">
    <property type="component" value="Unassembled WGS sequence"/>
</dbReference>
<dbReference type="EMBL" id="LKVB01000005">
    <property type="protein sequence ID" value="PHJ27106.1"/>
    <property type="molecule type" value="Genomic_DNA"/>
</dbReference>
<dbReference type="KEGG" id="cacn:RN83_08525"/>
<proteinExistence type="predicted"/>
<accession>A0AA44U430</accession>
<protein>
    <submittedName>
        <fullName evidence="2">Uncharacterized protein</fullName>
    </submittedName>
</protein>
<evidence type="ECO:0000313" key="2">
    <source>
        <dbReference type="EMBL" id="PHJ27106.1"/>
    </source>
</evidence>
<name>A0AA44U430_CUTAC</name>
<feature type="transmembrane region" description="Helical" evidence="1">
    <location>
        <begin position="6"/>
        <end position="23"/>
    </location>
</feature>
<keyword evidence="1" id="KW-1133">Transmembrane helix</keyword>
<evidence type="ECO:0000256" key="1">
    <source>
        <dbReference type="SAM" id="Phobius"/>
    </source>
</evidence>
<keyword evidence="1" id="KW-0472">Membrane</keyword>
<comment type="caution">
    <text evidence="2">The sequence shown here is derived from an EMBL/GenBank/DDBJ whole genome shotgun (WGS) entry which is preliminary data.</text>
</comment>
<organism evidence="2 3">
    <name type="scientific">Cutibacterium acnes</name>
    <name type="common">Propionibacterium acnes</name>
    <dbReference type="NCBI Taxonomy" id="1747"/>
    <lineage>
        <taxon>Bacteria</taxon>
        <taxon>Bacillati</taxon>
        <taxon>Actinomycetota</taxon>
        <taxon>Actinomycetes</taxon>
        <taxon>Propionibacteriales</taxon>
        <taxon>Propionibacteriaceae</taxon>
        <taxon>Cutibacterium</taxon>
    </lineage>
</organism>
<reference evidence="2 3" key="1">
    <citation type="submission" date="2017-02" db="EMBL/GenBank/DDBJ databases">
        <title>Prevalence of linear plasmids in Propionibacterium acnes isolates obtained from cancerous prostatic tissue.</title>
        <authorList>
            <person name="Davidsson S."/>
            <person name="Bruggemann H."/>
        </authorList>
    </citation>
    <scope>NUCLEOTIDE SEQUENCE [LARGE SCALE GENOMIC DNA]</scope>
    <source>
        <strain evidence="2 3">09-9</strain>
    </source>
</reference>
<evidence type="ECO:0000313" key="3">
    <source>
        <dbReference type="Proteomes" id="UP000223982"/>
    </source>
</evidence>
<keyword evidence="1" id="KW-0812">Transmembrane</keyword>